<evidence type="ECO:0000256" key="10">
    <source>
        <dbReference type="ARBA" id="ARBA00042775"/>
    </source>
</evidence>
<dbReference type="InterPro" id="IPR052029">
    <property type="entry name" value="PpiD_chaperone"/>
</dbReference>
<dbReference type="InterPro" id="IPR027304">
    <property type="entry name" value="Trigger_fact/SurA_dom_sf"/>
</dbReference>
<keyword evidence="11 14" id="KW-0413">Isomerase</keyword>
<organism evidence="14 15">
    <name type="scientific">Alteromonas ponticola</name>
    <dbReference type="NCBI Taxonomy" id="2720613"/>
    <lineage>
        <taxon>Bacteria</taxon>
        <taxon>Pseudomonadati</taxon>
        <taxon>Pseudomonadota</taxon>
        <taxon>Gammaproteobacteria</taxon>
        <taxon>Alteromonadales</taxon>
        <taxon>Alteromonadaceae</taxon>
        <taxon>Alteromonas/Salinimonas group</taxon>
        <taxon>Alteromonas</taxon>
    </lineage>
</organism>
<dbReference type="GO" id="GO:0016853">
    <property type="term" value="F:isomerase activity"/>
    <property type="evidence" value="ECO:0007669"/>
    <property type="project" value="UniProtKB-KW"/>
</dbReference>
<gene>
    <name evidence="14" type="ORF">HCJ96_02925</name>
</gene>
<keyword evidence="4 12" id="KW-0812">Transmembrane</keyword>
<dbReference type="Pfam" id="PF13624">
    <property type="entry name" value="SurA_N_3"/>
    <property type="match status" value="1"/>
</dbReference>
<dbReference type="RefSeq" id="WP_169209555.1">
    <property type="nucleotide sequence ID" value="NZ_JAATNW010000002.1"/>
</dbReference>
<keyword evidence="2" id="KW-1003">Cell membrane</keyword>
<feature type="transmembrane region" description="Helical" evidence="12">
    <location>
        <begin position="12"/>
        <end position="34"/>
    </location>
</feature>
<dbReference type="InterPro" id="IPR046357">
    <property type="entry name" value="PPIase_dom_sf"/>
</dbReference>
<dbReference type="Gene3D" id="3.10.50.40">
    <property type="match status" value="1"/>
</dbReference>
<evidence type="ECO:0000256" key="9">
    <source>
        <dbReference type="ARBA" id="ARBA00040743"/>
    </source>
</evidence>
<keyword evidence="6 12" id="KW-0472">Membrane</keyword>
<evidence type="ECO:0000256" key="3">
    <source>
        <dbReference type="ARBA" id="ARBA00022519"/>
    </source>
</evidence>
<feature type="domain" description="PpiC" evidence="13">
    <location>
        <begin position="268"/>
        <end position="366"/>
    </location>
</feature>
<comment type="caution">
    <text evidence="14">The sequence shown here is derived from an EMBL/GenBank/DDBJ whole genome shotgun (WGS) entry which is preliminary data.</text>
</comment>
<evidence type="ECO:0000313" key="14">
    <source>
        <dbReference type="EMBL" id="NMH58975.1"/>
    </source>
</evidence>
<name>A0ABX1R1A2_9ALTE</name>
<dbReference type="SUPFAM" id="SSF54534">
    <property type="entry name" value="FKBP-like"/>
    <property type="match status" value="1"/>
</dbReference>
<dbReference type="PROSITE" id="PS50198">
    <property type="entry name" value="PPIC_PPIASE_2"/>
    <property type="match status" value="1"/>
</dbReference>
<dbReference type="SUPFAM" id="SSF109998">
    <property type="entry name" value="Triger factor/SurA peptide-binding domain-like"/>
    <property type="match status" value="1"/>
</dbReference>
<dbReference type="Pfam" id="PF13616">
    <property type="entry name" value="Rotamase_3"/>
    <property type="match status" value="1"/>
</dbReference>
<dbReference type="InterPro" id="IPR000297">
    <property type="entry name" value="PPIase_PpiC"/>
</dbReference>
<dbReference type="PANTHER" id="PTHR47529:SF1">
    <property type="entry name" value="PERIPLASMIC CHAPERONE PPID"/>
    <property type="match status" value="1"/>
</dbReference>
<keyword evidence="15" id="KW-1185">Reference proteome</keyword>
<evidence type="ECO:0000313" key="15">
    <source>
        <dbReference type="Proteomes" id="UP000709336"/>
    </source>
</evidence>
<sequence>MLEKIREGSQGPWAMVIIGLVVLSFVFAGVGSYLTSSSGAAAATVNGEEISQQTLERAYQNQRARMEAQYGEGIASLFSSEGYTEQFRQSVLERLIGEKLIEQKAYEMGLRVSDKQIRDSILKMPEFQVGGTFNNDRFQGILRQNGFKPADFRNYLRVQLTREQLTRALTATSFTLPSEAEQAFKLQQQTRDARYLQISAEPFAESVEVSEDDINNYYQANITAFDTEEQVALSYVVLSVDDLKQDVDVSEDDVNQWYQDNKGRFVTEEQRRVSHILIEFGDDQDQAKQKAEDLLGKVNDGESFAELAKAHSDDAFSAENGGDLDFISPDMMDPAFDEAAFSLKSEGDVSDVVESEFGFHIIKLTELKPESVTPLEEVRETIEEQIATDRATEKFFELQNRMAEVAFEMPDSLEEVASIAEVKVETTGLFTRNTPPAPINTPNAIERAFSDELIQDRVNSDIIELDDNTVAFIRVREHEPQRTQELAEVKEGIEATLRDQKAQKAAEAWALNVAEKLNANEDISEMLAEQNVEWQTAEQVSRQGGQLARNMVDVLFTLSLDDKRRDVTLLTSGDVGLVELVKVNHADNPDAATLASFRQRMATMESQQTYQSFVEALREEAEVSIKQI</sequence>
<evidence type="ECO:0000259" key="13">
    <source>
        <dbReference type="PROSITE" id="PS50198"/>
    </source>
</evidence>
<keyword evidence="7" id="KW-0143">Chaperone</keyword>
<keyword evidence="11" id="KW-0697">Rotamase</keyword>
<proteinExistence type="inferred from homology"/>
<comment type="subcellular location">
    <subcellularLocation>
        <location evidence="1">Cell inner membrane</location>
        <topology evidence="1">Single-pass type II membrane protein</topology>
        <orientation evidence="1">Periplasmic side</orientation>
    </subcellularLocation>
</comment>
<accession>A0ABX1R1A2</accession>
<reference evidence="14 15" key="1">
    <citation type="submission" date="2020-03" db="EMBL/GenBank/DDBJ databases">
        <title>Alteromonas ponticola sp. nov., isolated from seawater.</title>
        <authorList>
            <person name="Yoon J.-H."/>
            <person name="Kim Y.-O."/>
        </authorList>
    </citation>
    <scope>NUCLEOTIDE SEQUENCE [LARGE SCALE GENOMIC DNA]</scope>
    <source>
        <strain evidence="14 15">MYP5</strain>
    </source>
</reference>
<dbReference type="Gene3D" id="1.10.4030.10">
    <property type="entry name" value="Porin chaperone SurA, peptide-binding domain"/>
    <property type="match status" value="1"/>
</dbReference>
<protein>
    <recommendedName>
        <fullName evidence="9">Periplasmic chaperone PpiD</fullName>
    </recommendedName>
    <alternativeName>
        <fullName evidence="10">Periplasmic folding chaperone</fullName>
    </alternativeName>
</protein>
<dbReference type="PANTHER" id="PTHR47529">
    <property type="entry name" value="PEPTIDYL-PROLYL CIS-TRANS ISOMERASE D"/>
    <property type="match status" value="1"/>
</dbReference>
<evidence type="ECO:0000256" key="1">
    <source>
        <dbReference type="ARBA" id="ARBA00004382"/>
    </source>
</evidence>
<comment type="similarity">
    <text evidence="8">Belongs to the PpiD chaperone family.</text>
</comment>
<evidence type="ECO:0000256" key="5">
    <source>
        <dbReference type="ARBA" id="ARBA00022989"/>
    </source>
</evidence>
<dbReference type="Proteomes" id="UP000709336">
    <property type="component" value="Unassembled WGS sequence"/>
</dbReference>
<keyword evidence="3" id="KW-0997">Cell inner membrane</keyword>
<evidence type="ECO:0000256" key="4">
    <source>
        <dbReference type="ARBA" id="ARBA00022692"/>
    </source>
</evidence>
<evidence type="ECO:0000256" key="7">
    <source>
        <dbReference type="ARBA" id="ARBA00023186"/>
    </source>
</evidence>
<evidence type="ECO:0000256" key="11">
    <source>
        <dbReference type="PROSITE-ProRule" id="PRU00278"/>
    </source>
</evidence>
<dbReference type="EMBL" id="JAATNW010000002">
    <property type="protein sequence ID" value="NMH58975.1"/>
    <property type="molecule type" value="Genomic_DNA"/>
</dbReference>
<evidence type="ECO:0000256" key="6">
    <source>
        <dbReference type="ARBA" id="ARBA00023136"/>
    </source>
</evidence>
<evidence type="ECO:0000256" key="8">
    <source>
        <dbReference type="ARBA" id="ARBA00038408"/>
    </source>
</evidence>
<evidence type="ECO:0000256" key="2">
    <source>
        <dbReference type="ARBA" id="ARBA00022475"/>
    </source>
</evidence>
<keyword evidence="5 12" id="KW-1133">Transmembrane helix</keyword>
<evidence type="ECO:0000256" key="12">
    <source>
        <dbReference type="SAM" id="Phobius"/>
    </source>
</evidence>